<feature type="compositionally biased region" description="Low complexity" evidence="12">
    <location>
        <begin position="489"/>
        <end position="504"/>
    </location>
</feature>
<dbReference type="Pfam" id="PF07517">
    <property type="entry name" value="SecA_DEAD"/>
    <property type="match status" value="1"/>
</dbReference>
<dbReference type="PANTHER" id="PTHR30612">
    <property type="entry name" value="SECA INNER MEMBRANE COMPONENT OF SEC PROTEIN SECRETION SYSTEM"/>
    <property type="match status" value="1"/>
</dbReference>
<dbReference type="PROSITE" id="PS51196">
    <property type="entry name" value="SECA_MOTOR_DEAD"/>
    <property type="match status" value="1"/>
</dbReference>
<reference evidence="15 16" key="1">
    <citation type="submission" date="2020-01" db="EMBL/GenBank/DDBJ databases">
        <title>Insect and environment-associated Actinomycetes.</title>
        <authorList>
            <person name="Currrie C."/>
            <person name="Chevrette M."/>
            <person name="Carlson C."/>
            <person name="Stubbendieck R."/>
            <person name="Wendt-Pienkowski E."/>
        </authorList>
    </citation>
    <scope>NUCLEOTIDE SEQUENCE [LARGE SCALE GENOMIC DNA]</scope>
    <source>
        <strain evidence="15 16">SID10258</strain>
    </source>
</reference>
<proteinExistence type="inferred from homology"/>
<evidence type="ECO:0000256" key="12">
    <source>
        <dbReference type="SAM" id="MobiDB-lite"/>
    </source>
</evidence>
<dbReference type="PROSITE" id="PS51192">
    <property type="entry name" value="HELICASE_ATP_BIND_1"/>
    <property type="match status" value="1"/>
</dbReference>
<dbReference type="Pfam" id="PF07516">
    <property type="entry name" value="SecA_SW"/>
    <property type="match status" value="1"/>
</dbReference>
<keyword evidence="9 11" id="KW-0811">Translocation</keyword>
<dbReference type="InterPro" id="IPR020937">
    <property type="entry name" value="SecA_CS"/>
</dbReference>
<comment type="caution">
    <text evidence="15">The sequence shown here is derived from an EMBL/GenBank/DDBJ whole genome shotgun (WGS) entry which is preliminary data.</text>
</comment>
<dbReference type="CDD" id="cd17928">
    <property type="entry name" value="DEXDc_SecA"/>
    <property type="match status" value="1"/>
</dbReference>
<keyword evidence="11" id="KW-0963">Cytoplasm</keyword>
<dbReference type="InterPro" id="IPR027417">
    <property type="entry name" value="P-loop_NTPase"/>
</dbReference>
<dbReference type="Gene3D" id="1.10.3060.10">
    <property type="entry name" value="Helical scaffold and wing domains of SecA"/>
    <property type="match status" value="1"/>
</dbReference>
<accession>A0A6L9QSB9</accession>
<dbReference type="InterPro" id="IPR014001">
    <property type="entry name" value="Helicase_ATP-bd"/>
</dbReference>
<evidence type="ECO:0000259" key="14">
    <source>
        <dbReference type="PROSITE" id="PS51196"/>
    </source>
</evidence>
<feature type="binding site" evidence="11">
    <location>
        <begin position="98"/>
        <end position="102"/>
    </location>
    <ligand>
        <name>ATP</name>
        <dbReference type="ChEBI" id="CHEBI:30616"/>
    </ligand>
</feature>
<keyword evidence="4 11" id="KW-1003">Cell membrane</keyword>
<dbReference type="InterPro" id="IPR011130">
    <property type="entry name" value="SecA_preprotein_X-link_dom"/>
</dbReference>
<dbReference type="InterPro" id="IPR044722">
    <property type="entry name" value="SecA_SF2_C"/>
</dbReference>
<dbReference type="InterPro" id="IPR000185">
    <property type="entry name" value="SecA"/>
</dbReference>
<feature type="domain" description="SecA family profile" evidence="14">
    <location>
        <begin position="4"/>
        <end position="578"/>
    </location>
</feature>
<dbReference type="GO" id="GO:0005524">
    <property type="term" value="F:ATP binding"/>
    <property type="evidence" value="ECO:0007669"/>
    <property type="project" value="UniProtKB-UniRule"/>
</dbReference>
<dbReference type="SUPFAM" id="SSF52540">
    <property type="entry name" value="P-loop containing nucleoside triphosphate hydrolases"/>
    <property type="match status" value="2"/>
</dbReference>
<dbReference type="GO" id="GO:0006605">
    <property type="term" value="P:protein targeting"/>
    <property type="evidence" value="ECO:0007669"/>
    <property type="project" value="UniProtKB-UniRule"/>
</dbReference>
<organism evidence="15 16">
    <name type="scientific">Actinomadura bangladeshensis</name>
    <dbReference type="NCBI Taxonomy" id="453573"/>
    <lineage>
        <taxon>Bacteria</taxon>
        <taxon>Bacillati</taxon>
        <taxon>Actinomycetota</taxon>
        <taxon>Actinomycetes</taxon>
        <taxon>Streptosporangiales</taxon>
        <taxon>Thermomonosporaceae</taxon>
        <taxon>Actinomadura</taxon>
    </lineage>
</organism>
<comment type="catalytic activity">
    <reaction evidence="11">
        <text>ATP + H2O + cellular proteinSide 1 = ADP + phosphate + cellular proteinSide 2.</text>
        <dbReference type="EC" id="7.4.2.8"/>
    </reaction>
</comment>
<evidence type="ECO:0000256" key="2">
    <source>
        <dbReference type="ARBA" id="ARBA00007650"/>
    </source>
</evidence>
<evidence type="ECO:0000256" key="3">
    <source>
        <dbReference type="ARBA" id="ARBA00022448"/>
    </source>
</evidence>
<feature type="binding site" evidence="11">
    <location>
        <position position="80"/>
    </location>
    <ligand>
        <name>ATP</name>
        <dbReference type="ChEBI" id="CHEBI:30616"/>
    </ligand>
</feature>
<keyword evidence="6 11" id="KW-0067">ATP-binding</keyword>
<comment type="similarity">
    <text evidence="2 11">Belongs to the SecA family.</text>
</comment>
<dbReference type="PANTHER" id="PTHR30612:SF0">
    <property type="entry name" value="CHLOROPLAST PROTEIN-TRANSPORTING ATPASE"/>
    <property type="match status" value="1"/>
</dbReference>
<dbReference type="SMART" id="SM00958">
    <property type="entry name" value="SecA_PP_bind"/>
    <property type="match status" value="1"/>
</dbReference>
<dbReference type="RefSeq" id="WP_163062852.1">
    <property type="nucleotide sequence ID" value="NZ_JAAGLI010001033.1"/>
</dbReference>
<dbReference type="GO" id="GO:0043952">
    <property type="term" value="P:protein transport by the Sec complex"/>
    <property type="evidence" value="ECO:0007669"/>
    <property type="project" value="TreeGrafter"/>
</dbReference>
<evidence type="ECO:0000256" key="1">
    <source>
        <dbReference type="ARBA" id="ARBA00004170"/>
    </source>
</evidence>
<comment type="subunit">
    <text evidence="11">Monomer and homodimer. Part of the essential Sec protein translocation apparatus which comprises SecA, SecYEG and auxiliary proteins SecDF. Other proteins may also be involved.</text>
</comment>
<dbReference type="GO" id="GO:0005829">
    <property type="term" value="C:cytosol"/>
    <property type="evidence" value="ECO:0007669"/>
    <property type="project" value="TreeGrafter"/>
</dbReference>
<dbReference type="NCBIfam" id="TIGR04221">
    <property type="entry name" value="SecA2_Mycobac"/>
    <property type="match status" value="1"/>
</dbReference>
<dbReference type="GO" id="GO:0017038">
    <property type="term" value="P:protein import"/>
    <property type="evidence" value="ECO:0007669"/>
    <property type="project" value="InterPro"/>
</dbReference>
<feature type="domain" description="Helicase ATP-binding" evidence="13">
    <location>
        <begin position="82"/>
        <end position="241"/>
    </location>
</feature>
<evidence type="ECO:0000256" key="5">
    <source>
        <dbReference type="ARBA" id="ARBA00022741"/>
    </source>
</evidence>
<dbReference type="PRINTS" id="PR00906">
    <property type="entry name" value="SECA"/>
</dbReference>
<comment type="subcellular location">
    <subcellularLocation>
        <location evidence="11">Cell membrane</location>
        <topology evidence="11">Peripheral membrane protein</topology>
        <orientation evidence="11">Cytoplasmic side</orientation>
    </subcellularLocation>
    <subcellularLocation>
        <location evidence="11">Cytoplasm</location>
    </subcellularLocation>
    <subcellularLocation>
        <location evidence="1">Membrane</location>
        <topology evidence="1">Peripheral membrane protein</topology>
    </subcellularLocation>
    <text evidence="11">Distribution is 50-50.</text>
</comment>
<keyword evidence="7 11" id="KW-0653">Protein transport</keyword>
<dbReference type="Pfam" id="PF21090">
    <property type="entry name" value="P-loop_SecA"/>
    <property type="match status" value="1"/>
</dbReference>
<evidence type="ECO:0000259" key="13">
    <source>
        <dbReference type="PROSITE" id="PS51192"/>
    </source>
</evidence>
<sequence length="774" mass="83299">MALRDRLRRLVQKPGSVDLAPFRALVDEAGARESRVQDLSDAELTAAASALREKEDLAELCALGREAARRTLGERPYDVQLIGTLALLSGHVAEMATGEGKTLSGALAAAGYALRGRRVHVMSVNDYLARRDAEWMDPLYAMLGVTVGWVGQSSTPDERRAAYRADVTYAPVSEVGFDLLRDRLCTDAADLVQPEPSVALIDEADSVLVDEAMVPLVLAGAADLDPADPRYADLVRRLRPGLHYATDDEARNVQLTPAGTREVERVLGVDLYAPENLRTLTAVNVALHAEVLLHRDVDYIVRDGAVKLISESRGRVALLQRWPDGLQAAVEAKEALEASPSGEILDSITVQELIGRYPVRCGMTGTAMAVSGQLTEFYALQIAVVPPNRPCVRDDRPDRLYATTADKEVAIVEEAAAAHAAGRPVLIGTGDVAESERLARSLARAGLDRVVLNAKNDAEEAAIIAEAGAYGAITVSTQMAGRGTDIRLGGSPPAAPGTAPADTPGSDHDRVAEAGGLLVIGTGRYHSSRLDDQLRGRAGRQGDPGASVFFTSLQDGLVTRYAPDEKSKAPSDDDGLITDKGAHWIVGHAQRVAEGVDLELHRNTWRYNHLIGLQRRDLLTERDAVLRGDAADKAMASSAPAKHADLTKIAGAPAVAAAARQIVLYELDRCWAEHLAYLADLREGIHLRSLGRGLDPLVEFNREAVPAGKRLLGEARKRSVETFESLTATEDGIDLDAAGLKRPSATWTYLVHDNPFGSLDERALRGLITMFKRR</sequence>
<dbReference type="SMART" id="SM00957">
    <property type="entry name" value="SecA_DEAD"/>
    <property type="match status" value="1"/>
</dbReference>
<feature type="binding site" evidence="11">
    <location>
        <position position="485"/>
    </location>
    <ligand>
        <name>ATP</name>
        <dbReference type="ChEBI" id="CHEBI:30616"/>
    </ligand>
</feature>
<dbReference type="EC" id="7.4.2.8" evidence="11"/>
<dbReference type="Gene3D" id="3.90.1440.10">
    <property type="entry name" value="SecA, preprotein cross-linking domain"/>
    <property type="match status" value="1"/>
</dbReference>
<dbReference type="InterPro" id="IPR011116">
    <property type="entry name" value="SecA_Wing/Scaffold"/>
</dbReference>
<protein>
    <recommendedName>
        <fullName evidence="11">Protein translocase subunit SecA</fullName>
        <ecNumber evidence="11">7.4.2.8</ecNumber>
    </recommendedName>
</protein>
<evidence type="ECO:0000256" key="9">
    <source>
        <dbReference type="ARBA" id="ARBA00023010"/>
    </source>
</evidence>
<dbReference type="SUPFAM" id="SSF81767">
    <property type="entry name" value="Pre-protein crosslinking domain of SecA"/>
    <property type="match status" value="1"/>
</dbReference>
<evidence type="ECO:0000256" key="8">
    <source>
        <dbReference type="ARBA" id="ARBA00022967"/>
    </source>
</evidence>
<keyword evidence="3 11" id="KW-0813">Transport</keyword>
<keyword evidence="8 11" id="KW-1278">Translocase</keyword>
<dbReference type="Proteomes" id="UP000475532">
    <property type="component" value="Unassembled WGS sequence"/>
</dbReference>
<dbReference type="InterPro" id="IPR014018">
    <property type="entry name" value="SecA_motor_DEAD"/>
</dbReference>
<evidence type="ECO:0000256" key="10">
    <source>
        <dbReference type="ARBA" id="ARBA00023136"/>
    </source>
</evidence>
<feature type="region of interest" description="Disordered" evidence="12">
    <location>
        <begin position="485"/>
        <end position="509"/>
    </location>
</feature>
<dbReference type="HAMAP" id="MF_01382">
    <property type="entry name" value="SecA"/>
    <property type="match status" value="1"/>
</dbReference>
<dbReference type="AlphaFoldDB" id="A0A6L9QSB9"/>
<keyword evidence="5 11" id="KW-0547">Nucleotide-binding</keyword>
<dbReference type="InterPro" id="IPR036266">
    <property type="entry name" value="SecA_Wing/Scaffold_sf"/>
</dbReference>
<dbReference type="InterPro" id="IPR036670">
    <property type="entry name" value="SecA_X-link_sf"/>
</dbReference>
<dbReference type="GO" id="GO:0065002">
    <property type="term" value="P:intracellular protein transmembrane transport"/>
    <property type="evidence" value="ECO:0007669"/>
    <property type="project" value="UniProtKB-UniRule"/>
</dbReference>
<name>A0A6L9QSB9_9ACTN</name>
<dbReference type="GO" id="GO:0008564">
    <property type="term" value="F:protein-exporting ATPase activity"/>
    <property type="evidence" value="ECO:0007669"/>
    <property type="project" value="UniProtKB-EC"/>
</dbReference>
<dbReference type="EMBL" id="JAAGLI010001033">
    <property type="protein sequence ID" value="NEA28395.1"/>
    <property type="molecule type" value="Genomic_DNA"/>
</dbReference>
<gene>
    <name evidence="11" type="primary">secA</name>
    <name evidence="15" type="ORF">G3I70_38755</name>
</gene>
<evidence type="ECO:0000256" key="6">
    <source>
        <dbReference type="ARBA" id="ARBA00022840"/>
    </source>
</evidence>
<keyword evidence="10 11" id="KW-0472">Membrane</keyword>
<dbReference type="InterPro" id="IPR011115">
    <property type="entry name" value="SecA_DEAD"/>
</dbReference>
<dbReference type="SUPFAM" id="SSF81886">
    <property type="entry name" value="Helical scaffold and wing domains of SecA"/>
    <property type="match status" value="1"/>
</dbReference>
<evidence type="ECO:0000313" key="16">
    <source>
        <dbReference type="Proteomes" id="UP000475532"/>
    </source>
</evidence>
<evidence type="ECO:0000313" key="15">
    <source>
        <dbReference type="EMBL" id="NEA28395.1"/>
    </source>
</evidence>
<comment type="function">
    <text evidence="11">Part of the Sec protein translocase complex. Interacts with the SecYEG preprotein conducting channel. Has a central role in coupling the hydrolysis of ATP to the transfer of proteins into and across the cell membrane, serving as an ATP-driven molecular motor driving the stepwise translocation of polypeptide chains across the membrane.</text>
</comment>
<dbReference type="FunFam" id="3.40.50.300:FF:000113">
    <property type="entry name" value="Preprotein translocase subunit SecA"/>
    <property type="match status" value="1"/>
</dbReference>
<dbReference type="GO" id="GO:0005886">
    <property type="term" value="C:plasma membrane"/>
    <property type="evidence" value="ECO:0007669"/>
    <property type="project" value="UniProtKB-SubCell"/>
</dbReference>
<dbReference type="GO" id="GO:0031522">
    <property type="term" value="C:cell envelope Sec protein transport complex"/>
    <property type="evidence" value="ECO:0007669"/>
    <property type="project" value="UniProtKB-ARBA"/>
</dbReference>
<dbReference type="InterPro" id="IPR026389">
    <property type="entry name" value="SecA_Actinobact-type"/>
</dbReference>
<dbReference type="Gene3D" id="3.40.50.300">
    <property type="entry name" value="P-loop containing nucleotide triphosphate hydrolases"/>
    <property type="match status" value="2"/>
</dbReference>
<evidence type="ECO:0000256" key="4">
    <source>
        <dbReference type="ARBA" id="ARBA00022475"/>
    </source>
</evidence>
<dbReference type="PROSITE" id="PS01312">
    <property type="entry name" value="SECA"/>
    <property type="match status" value="1"/>
</dbReference>
<dbReference type="Pfam" id="PF01043">
    <property type="entry name" value="SecA_PP_bind"/>
    <property type="match status" value="1"/>
</dbReference>
<evidence type="ECO:0000256" key="11">
    <source>
        <dbReference type="HAMAP-Rule" id="MF_01382"/>
    </source>
</evidence>
<evidence type="ECO:0000256" key="7">
    <source>
        <dbReference type="ARBA" id="ARBA00022927"/>
    </source>
</evidence>